<keyword evidence="1" id="KW-0472">Membrane</keyword>
<keyword evidence="3" id="KW-1185">Reference proteome</keyword>
<dbReference type="EMBL" id="JAUQTB010000003">
    <property type="protein sequence ID" value="MDO7906518.1"/>
    <property type="molecule type" value="Genomic_DNA"/>
</dbReference>
<gene>
    <name evidence="2" type="ORF">Q5741_08810</name>
</gene>
<comment type="caution">
    <text evidence="2">The sequence shown here is derived from an EMBL/GenBank/DDBJ whole genome shotgun (WGS) entry which is preliminary data.</text>
</comment>
<feature type="transmembrane region" description="Helical" evidence="1">
    <location>
        <begin position="53"/>
        <end position="75"/>
    </location>
</feature>
<protein>
    <submittedName>
        <fullName evidence="2">AtpZ/AtpI family protein</fullName>
    </submittedName>
</protein>
<sequence>MVDPKKPKKAQSSGGNALKALGLVSAIGVNLAVCTLGGFYLGTWLDKVLGGKGLWIAVSVFLGLAVGGMGIAAVIRKVMRDNDE</sequence>
<reference evidence="2 3" key="1">
    <citation type="submission" date="2023-07" db="EMBL/GenBank/DDBJ databases">
        <title>Paenibacillus sp. JX-17 nov. isolated from soil.</title>
        <authorList>
            <person name="Wan Y."/>
            <person name="Liu B."/>
        </authorList>
    </citation>
    <scope>NUCLEOTIDE SEQUENCE [LARGE SCALE GENOMIC DNA]</scope>
    <source>
        <strain evidence="2 3">JX-17</strain>
    </source>
</reference>
<organism evidence="2 3">
    <name type="scientific">Paenibacillus lacisoli</name>
    <dbReference type="NCBI Taxonomy" id="3064525"/>
    <lineage>
        <taxon>Bacteria</taxon>
        <taxon>Bacillati</taxon>
        <taxon>Bacillota</taxon>
        <taxon>Bacilli</taxon>
        <taxon>Bacillales</taxon>
        <taxon>Paenibacillaceae</taxon>
        <taxon>Paenibacillus</taxon>
    </lineage>
</organism>
<dbReference type="RefSeq" id="WP_305023700.1">
    <property type="nucleotide sequence ID" value="NZ_JAUQTB010000003.1"/>
</dbReference>
<evidence type="ECO:0000256" key="1">
    <source>
        <dbReference type="SAM" id="Phobius"/>
    </source>
</evidence>
<dbReference type="InterPro" id="IPR032820">
    <property type="entry name" value="ATPase_put"/>
</dbReference>
<keyword evidence="1" id="KW-1133">Transmembrane helix</keyword>
<evidence type="ECO:0000313" key="2">
    <source>
        <dbReference type="EMBL" id="MDO7906518.1"/>
    </source>
</evidence>
<accession>A0ABT9CD60</accession>
<dbReference type="Pfam" id="PF09527">
    <property type="entry name" value="ATPase_gene1"/>
    <property type="match status" value="1"/>
</dbReference>
<feature type="transmembrane region" description="Helical" evidence="1">
    <location>
        <begin position="20"/>
        <end position="41"/>
    </location>
</feature>
<name>A0ABT9CD60_9BACL</name>
<evidence type="ECO:0000313" key="3">
    <source>
        <dbReference type="Proteomes" id="UP001240171"/>
    </source>
</evidence>
<dbReference type="Proteomes" id="UP001240171">
    <property type="component" value="Unassembled WGS sequence"/>
</dbReference>
<proteinExistence type="predicted"/>
<keyword evidence="1" id="KW-0812">Transmembrane</keyword>